<feature type="domain" description="Nudix hydrolase" evidence="1">
    <location>
        <begin position="12"/>
        <end position="128"/>
    </location>
</feature>
<dbReference type="Proteomes" id="UP000317316">
    <property type="component" value="Unassembled WGS sequence"/>
</dbReference>
<dbReference type="OrthoDB" id="7376250at2"/>
<comment type="caution">
    <text evidence="2">The sequence shown here is derived from an EMBL/GenBank/DDBJ whole genome shotgun (WGS) entry which is preliminary data.</text>
</comment>
<dbReference type="AlphaFoldDB" id="A0A544SWN5"/>
<dbReference type="InterPro" id="IPR015797">
    <property type="entry name" value="NUDIX_hydrolase-like_dom_sf"/>
</dbReference>
<dbReference type="SUPFAM" id="SSF55811">
    <property type="entry name" value="Nudix"/>
    <property type="match status" value="1"/>
</dbReference>
<dbReference type="CDD" id="cd04688">
    <property type="entry name" value="NUDIX_Hydrolase"/>
    <property type="match status" value="1"/>
</dbReference>
<evidence type="ECO:0000313" key="2">
    <source>
        <dbReference type="EMBL" id="TQR09613.1"/>
    </source>
</evidence>
<proteinExistence type="predicted"/>
<reference evidence="2 3" key="1">
    <citation type="submission" date="2019-05" db="EMBL/GenBank/DDBJ databases">
        <title>Psychrobacillus vulpis sp. nov., a new species isolated from feces of a red fox that inhabits in The Tablas de Daimiel Natural Park, Albacete, Spain.</title>
        <authorList>
            <person name="Rodriguez M."/>
            <person name="Reina J.C."/>
            <person name="Bejar V."/>
            <person name="Llamas I."/>
        </authorList>
    </citation>
    <scope>NUCLEOTIDE SEQUENCE [LARGE SCALE GENOMIC DNA]</scope>
    <source>
        <strain evidence="2 3">NEAU-3TGS17</strain>
    </source>
</reference>
<organism evidence="2 3">
    <name type="scientific">Psychrobacillus lasiicapitis</name>
    <dbReference type="NCBI Taxonomy" id="1636719"/>
    <lineage>
        <taxon>Bacteria</taxon>
        <taxon>Bacillati</taxon>
        <taxon>Bacillota</taxon>
        <taxon>Bacilli</taxon>
        <taxon>Bacillales</taxon>
        <taxon>Bacillaceae</taxon>
        <taxon>Psychrobacillus</taxon>
    </lineage>
</organism>
<name>A0A544SWN5_9BACI</name>
<keyword evidence="3" id="KW-1185">Reference proteome</keyword>
<dbReference type="Pfam" id="PF00293">
    <property type="entry name" value="NUDIX"/>
    <property type="match status" value="1"/>
</dbReference>
<dbReference type="InterPro" id="IPR000086">
    <property type="entry name" value="NUDIX_hydrolase_dom"/>
</dbReference>
<protein>
    <submittedName>
        <fullName evidence="2">NUDIX domain-containing protein</fullName>
    </submittedName>
</protein>
<gene>
    <name evidence="2" type="ORF">FG382_19735</name>
</gene>
<dbReference type="EMBL" id="VDGH01000013">
    <property type="protein sequence ID" value="TQR09613.1"/>
    <property type="molecule type" value="Genomic_DNA"/>
</dbReference>
<evidence type="ECO:0000259" key="1">
    <source>
        <dbReference type="Pfam" id="PF00293"/>
    </source>
</evidence>
<accession>A0A544SWN5</accession>
<dbReference type="Gene3D" id="3.90.79.10">
    <property type="entry name" value="Nucleoside Triphosphate Pyrophosphohydrolase"/>
    <property type="match status" value="1"/>
</dbReference>
<evidence type="ECO:0000313" key="3">
    <source>
        <dbReference type="Proteomes" id="UP000317316"/>
    </source>
</evidence>
<sequence>MFPKAKSLGLLFKDHKMLLEEQEGKHSKGTGLFYRPIGGTIEIGEKSDETVIREYGEELSVEITIQRYVTCRENIFTIDGHIGHELIQIYIVELEDKSLNEQEIFKVVEGDKITCAKWISLEDIIKDKKITYPNGLKEVLCKMIGKEEDNEQLENIKCKLCL</sequence>
<dbReference type="RefSeq" id="WP_142540588.1">
    <property type="nucleotide sequence ID" value="NZ_BMIE01000002.1"/>
</dbReference>